<proteinExistence type="predicted"/>
<evidence type="ECO:0000313" key="6">
    <source>
        <dbReference type="Proteomes" id="UP000007721"/>
    </source>
</evidence>
<keyword evidence="2" id="KW-0472">Membrane</keyword>
<dbReference type="InterPro" id="IPR032710">
    <property type="entry name" value="NTF2-like_dom_sf"/>
</dbReference>
<reference evidence="5 6" key="1">
    <citation type="submission" date="2009-01" db="EMBL/GenBank/DDBJ databases">
        <title>Complete sequence of Geobacter sp. FRC-32.</title>
        <authorList>
            <consortium name="US DOE Joint Genome Institute"/>
            <person name="Lucas S."/>
            <person name="Copeland A."/>
            <person name="Lapidus A."/>
            <person name="Glavina del Rio T."/>
            <person name="Dalin E."/>
            <person name="Tice H."/>
            <person name="Bruce D."/>
            <person name="Goodwin L."/>
            <person name="Pitluck S."/>
            <person name="Saunders E."/>
            <person name="Brettin T."/>
            <person name="Detter J.C."/>
            <person name="Han C."/>
            <person name="Larimer F."/>
            <person name="Land M."/>
            <person name="Hauser L."/>
            <person name="Kyrpides N."/>
            <person name="Ovchinnikova G."/>
            <person name="Kostka J."/>
            <person name="Richardson P."/>
        </authorList>
    </citation>
    <scope>NUCLEOTIDE SEQUENCE [LARGE SCALE GENOMIC DNA]</scope>
    <source>
        <strain evidence="6">DSM 22248 / JCM 15807 / FRC-32</strain>
    </source>
</reference>
<dbReference type="AlphaFoldDB" id="B9M7C3"/>
<feature type="transmembrane region" description="Helical" evidence="2">
    <location>
        <begin position="112"/>
        <end position="132"/>
    </location>
</feature>
<dbReference type="InterPro" id="IPR007379">
    <property type="entry name" value="Tim44-like_dom"/>
</dbReference>
<dbReference type="SUPFAM" id="SSF54427">
    <property type="entry name" value="NTF2-like"/>
    <property type="match status" value="1"/>
</dbReference>
<dbReference type="PANTHER" id="PTHR41542">
    <property type="entry name" value="BLL5807 PROTEIN"/>
    <property type="match status" value="1"/>
</dbReference>
<dbReference type="KEGG" id="geo:Geob_1854"/>
<feature type="compositionally biased region" description="Polar residues" evidence="1">
    <location>
        <begin position="56"/>
        <end position="74"/>
    </location>
</feature>
<evidence type="ECO:0000313" key="5">
    <source>
        <dbReference type="EMBL" id="ACM20211.1"/>
    </source>
</evidence>
<keyword evidence="6" id="KW-1185">Reference proteome</keyword>
<dbReference type="Pfam" id="PF04280">
    <property type="entry name" value="Tim44"/>
    <property type="match status" value="1"/>
</dbReference>
<feature type="signal peptide" evidence="3">
    <location>
        <begin position="1"/>
        <end position="25"/>
    </location>
</feature>
<feature type="compositionally biased region" description="Low complexity" evidence="1">
    <location>
        <begin position="36"/>
        <end position="55"/>
    </location>
</feature>
<feature type="region of interest" description="Disordered" evidence="1">
    <location>
        <begin position="29"/>
        <end position="74"/>
    </location>
</feature>
<evidence type="ECO:0000256" key="2">
    <source>
        <dbReference type="SAM" id="Phobius"/>
    </source>
</evidence>
<accession>B9M7C3</accession>
<feature type="chain" id="PRO_5002889062" evidence="3">
    <location>
        <begin position="26"/>
        <end position="321"/>
    </location>
</feature>
<organism evidence="5 6">
    <name type="scientific">Geotalea daltonii (strain DSM 22248 / JCM 15807 / FRC-32)</name>
    <name type="common">Geobacter daltonii</name>
    <dbReference type="NCBI Taxonomy" id="316067"/>
    <lineage>
        <taxon>Bacteria</taxon>
        <taxon>Pseudomonadati</taxon>
        <taxon>Thermodesulfobacteriota</taxon>
        <taxon>Desulfuromonadia</taxon>
        <taxon>Geobacterales</taxon>
        <taxon>Geobacteraceae</taxon>
        <taxon>Geotalea</taxon>
    </lineage>
</organism>
<evidence type="ECO:0000259" key="4">
    <source>
        <dbReference type="SMART" id="SM00978"/>
    </source>
</evidence>
<keyword evidence="2" id="KW-0812">Transmembrane</keyword>
<name>B9M7C3_GEODF</name>
<dbReference type="STRING" id="316067.Geob_1854"/>
<dbReference type="SMART" id="SM00978">
    <property type="entry name" value="Tim44"/>
    <property type="match status" value="1"/>
</dbReference>
<dbReference type="HOGENOM" id="CLU_066429_0_0_7"/>
<keyword evidence="2" id="KW-1133">Transmembrane helix</keyword>
<protein>
    <submittedName>
        <fullName evidence="5">Transport protein, Tim44-like domain, putative</fullName>
    </submittedName>
</protein>
<feature type="transmembrane region" description="Helical" evidence="2">
    <location>
        <begin position="81"/>
        <end position="100"/>
    </location>
</feature>
<feature type="domain" description="Tim44-like" evidence="4">
    <location>
        <begin position="175"/>
        <end position="320"/>
    </location>
</feature>
<keyword evidence="3" id="KW-0732">Signal</keyword>
<sequence>MKKTARIMAVFAVLSLLTVTFMESAADARIGGGRSSGSRGSRSYSAPASPSTRTSPYQTSPSNPGAGTYSRSPYQQQPGGGFLRSMAGGIMGGMLGGMLFRSLGFGGGGAMGGGGIGLFEILLLAGIGYLIYRFVKKNRETAPATYGQTGYQGGTVTPISSGSGYEAVQPASDDLTTGLSHIRQMDPSFDEQRFNDGVMDMFFKVQGAWMNRDLSPVNGIFTDEMRRILQEDVERLLRDRQVNRLENIAVRNVEIAEVWQESGQDFITAQIYANLLDYTTDDTTGAVVSGSKTDPVKFEEYWTFTRPVGNNQWRLSAINQK</sequence>
<dbReference type="Gene3D" id="3.10.450.240">
    <property type="match status" value="1"/>
</dbReference>
<dbReference type="PANTHER" id="PTHR41542:SF1">
    <property type="entry name" value="BLL5807 PROTEIN"/>
    <property type="match status" value="1"/>
</dbReference>
<dbReference type="OrthoDB" id="9811434at2"/>
<evidence type="ECO:0000256" key="3">
    <source>
        <dbReference type="SAM" id="SignalP"/>
    </source>
</evidence>
<evidence type="ECO:0000256" key="1">
    <source>
        <dbReference type="SAM" id="MobiDB-lite"/>
    </source>
</evidence>
<gene>
    <name evidence="5" type="ordered locus">Geob_1854</name>
</gene>
<dbReference type="RefSeq" id="WP_012646940.1">
    <property type="nucleotide sequence ID" value="NC_011979.1"/>
</dbReference>
<dbReference type="Proteomes" id="UP000007721">
    <property type="component" value="Chromosome"/>
</dbReference>
<dbReference type="eggNOG" id="COG4395">
    <property type="taxonomic scope" value="Bacteria"/>
</dbReference>
<dbReference type="EMBL" id="CP001390">
    <property type="protein sequence ID" value="ACM20211.1"/>
    <property type="molecule type" value="Genomic_DNA"/>
</dbReference>